<reference evidence="1 2" key="1">
    <citation type="submission" date="2020-07" db="EMBL/GenBank/DDBJ databases">
        <authorList>
            <person name="Xu S."/>
            <person name="Li A."/>
        </authorList>
    </citation>
    <scope>NUCLEOTIDE SEQUENCE [LARGE SCALE GENOMIC DNA]</scope>
    <source>
        <strain evidence="1 2">SG-8</strain>
    </source>
</reference>
<organism evidence="1 2">
    <name type="scientific">Marilutibacter penaei</name>
    <dbReference type="NCBI Taxonomy" id="2759900"/>
    <lineage>
        <taxon>Bacteria</taxon>
        <taxon>Pseudomonadati</taxon>
        <taxon>Pseudomonadota</taxon>
        <taxon>Gammaproteobacteria</taxon>
        <taxon>Lysobacterales</taxon>
        <taxon>Lysobacteraceae</taxon>
        <taxon>Marilutibacter</taxon>
    </lineage>
</organism>
<keyword evidence="2" id="KW-1185">Reference proteome</keyword>
<comment type="caution">
    <text evidence="1">The sequence shown here is derived from an EMBL/GenBank/DDBJ whole genome shotgun (WGS) entry which is preliminary data.</text>
</comment>
<evidence type="ECO:0000313" key="1">
    <source>
        <dbReference type="EMBL" id="MBB1089657.1"/>
    </source>
</evidence>
<accession>A0A7W3YFV2</accession>
<name>A0A7W3YFV2_9GAMM</name>
<dbReference type="AlphaFoldDB" id="A0A7W3YFV2"/>
<protein>
    <submittedName>
        <fullName evidence="1">Uncharacterized protein</fullName>
    </submittedName>
</protein>
<sequence>MQTLHFAALSLIGLDRIVSALESTYGLGPFDCDVEDSWEYATARLPSGTTLNITRTTDTSTIASWIPSAPSCVNWQIIVSSSSDLTDEDVSTARQALEHVLGTSLVPYHAA</sequence>
<proteinExistence type="predicted"/>
<dbReference type="Proteomes" id="UP000552587">
    <property type="component" value="Unassembled WGS sequence"/>
</dbReference>
<dbReference type="EMBL" id="JACHTE010000014">
    <property type="protein sequence ID" value="MBB1089657.1"/>
    <property type="molecule type" value="Genomic_DNA"/>
</dbReference>
<gene>
    <name evidence="1" type="ORF">H4F99_14345</name>
</gene>
<evidence type="ECO:0000313" key="2">
    <source>
        <dbReference type="Proteomes" id="UP000552587"/>
    </source>
</evidence>